<accession>A0A4Q7NQK7</accession>
<dbReference type="RefSeq" id="WP_165400289.1">
    <property type="nucleotide sequence ID" value="NZ_SGXD01000003.1"/>
</dbReference>
<comment type="caution">
    <text evidence="2">The sequence shown here is derived from an EMBL/GenBank/DDBJ whole genome shotgun (WGS) entry which is preliminary data.</text>
</comment>
<reference evidence="2 3" key="1">
    <citation type="submission" date="2019-02" db="EMBL/GenBank/DDBJ databases">
        <title>Genomic Encyclopedia of Type Strains, Phase IV (KMG-IV): sequencing the most valuable type-strain genomes for metagenomic binning, comparative biology and taxonomic classification.</title>
        <authorList>
            <person name="Goeker M."/>
        </authorList>
    </citation>
    <scope>NUCLEOTIDE SEQUENCE [LARGE SCALE GENOMIC DNA]</scope>
    <source>
        <strain evidence="2 3">DSM 45622</strain>
    </source>
</reference>
<dbReference type="Proteomes" id="UP000293638">
    <property type="component" value="Unassembled WGS sequence"/>
</dbReference>
<gene>
    <name evidence="2" type="ORF">EV189_2721</name>
</gene>
<feature type="compositionally biased region" description="Polar residues" evidence="1">
    <location>
        <begin position="31"/>
        <end position="46"/>
    </location>
</feature>
<feature type="region of interest" description="Disordered" evidence="1">
    <location>
        <begin position="26"/>
        <end position="46"/>
    </location>
</feature>
<evidence type="ECO:0000256" key="1">
    <source>
        <dbReference type="SAM" id="MobiDB-lite"/>
    </source>
</evidence>
<protein>
    <submittedName>
        <fullName evidence="2">Uncharacterized protein</fullName>
    </submittedName>
</protein>
<organism evidence="2 3">
    <name type="scientific">Motilibacter rhizosphaerae</name>
    <dbReference type="NCBI Taxonomy" id="598652"/>
    <lineage>
        <taxon>Bacteria</taxon>
        <taxon>Bacillati</taxon>
        <taxon>Actinomycetota</taxon>
        <taxon>Actinomycetes</taxon>
        <taxon>Motilibacterales</taxon>
        <taxon>Motilibacteraceae</taxon>
        <taxon>Motilibacter</taxon>
    </lineage>
</organism>
<sequence length="46" mass="4254">MSKVLRGAAALALVAAVGGGTAGLLGGGSDHASSGAVSALSRSWSK</sequence>
<dbReference type="EMBL" id="SGXD01000003">
    <property type="protein sequence ID" value="RZS87296.1"/>
    <property type="molecule type" value="Genomic_DNA"/>
</dbReference>
<evidence type="ECO:0000313" key="3">
    <source>
        <dbReference type="Proteomes" id="UP000293638"/>
    </source>
</evidence>
<dbReference type="AlphaFoldDB" id="A0A4Q7NQK7"/>
<name>A0A4Q7NQK7_9ACTN</name>
<keyword evidence="3" id="KW-1185">Reference proteome</keyword>
<proteinExistence type="predicted"/>
<evidence type="ECO:0000313" key="2">
    <source>
        <dbReference type="EMBL" id="RZS87296.1"/>
    </source>
</evidence>